<dbReference type="Proteomes" id="UP000807115">
    <property type="component" value="Chromosome 3"/>
</dbReference>
<evidence type="ECO:0000313" key="2">
    <source>
        <dbReference type="Proteomes" id="UP000807115"/>
    </source>
</evidence>
<comment type="caution">
    <text evidence="1">The sequence shown here is derived from an EMBL/GenBank/DDBJ whole genome shotgun (WGS) entry which is preliminary data.</text>
</comment>
<gene>
    <name evidence="1" type="ORF">BDA96_03G123800</name>
</gene>
<name>A0A921RDG6_SORBI</name>
<protein>
    <submittedName>
        <fullName evidence="1">Uncharacterized protein</fullName>
    </submittedName>
</protein>
<evidence type="ECO:0000313" key="1">
    <source>
        <dbReference type="EMBL" id="KAG0537156.1"/>
    </source>
</evidence>
<organism evidence="1 2">
    <name type="scientific">Sorghum bicolor</name>
    <name type="common">Sorghum</name>
    <name type="synonym">Sorghum vulgare</name>
    <dbReference type="NCBI Taxonomy" id="4558"/>
    <lineage>
        <taxon>Eukaryota</taxon>
        <taxon>Viridiplantae</taxon>
        <taxon>Streptophyta</taxon>
        <taxon>Embryophyta</taxon>
        <taxon>Tracheophyta</taxon>
        <taxon>Spermatophyta</taxon>
        <taxon>Magnoliopsida</taxon>
        <taxon>Liliopsida</taxon>
        <taxon>Poales</taxon>
        <taxon>Poaceae</taxon>
        <taxon>PACMAD clade</taxon>
        <taxon>Panicoideae</taxon>
        <taxon>Andropogonodae</taxon>
        <taxon>Andropogoneae</taxon>
        <taxon>Sorghinae</taxon>
        <taxon>Sorghum</taxon>
    </lineage>
</organism>
<sequence length="51" mass="5734">MYAQSILAQKCWCFSCSWPHSLHVLVEFCNSIMYIVVSTCSSTSGSPGRWT</sequence>
<reference evidence="1" key="2">
    <citation type="submission" date="2020-10" db="EMBL/GenBank/DDBJ databases">
        <authorList>
            <person name="Cooper E.A."/>
            <person name="Brenton Z.W."/>
            <person name="Flinn B.S."/>
            <person name="Jenkins J."/>
            <person name="Shu S."/>
            <person name="Flowers D."/>
            <person name="Luo F."/>
            <person name="Wang Y."/>
            <person name="Xia P."/>
            <person name="Barry K."/>
            <person name="Daum C."/>
            <person name="Lipzen A."/>
            <person name="Yoshinaga Y."/>
            <person name="Schmutz J."/>
            <person name="Saski C."/>
            <person name="Vermerris W."/>
            <person name="Kresovich S."/>
        </authorList>
    </citation>
    <scope>NUCLEOTIDE SEQUENCE</scope>
</reference>
<dbReference type="AlphaFoldDB" id="A0A921RDG6"/>
<accession>A0A921RDG6</accession>
<proteinExistence type="predicted"/>
<reference evidence="1" key="1">
    <citation type="journal article" date="2019" name="BMC Genomics">
        <title>A new reference genome for Sorghum bicolor reveals high levels of sequence similarity between sweet and grain genotypes: implications for the genetics of sugar metabolism.</title>
        <authorList>
            <person name="Cooper E.A."/>
            <person name="Brenton Z.W."/>
            <person name="Flinn B.S."/>
            <person name="Jenkins J."/>
            <person name="Shu S."/>
            <person name="Flowers D."/>
            <person name="Luo F."/>
            <person name="Wang Y."/>
            <person name="Xia P."/>
            <person name="Barry K."/>
            <person name="Daum C."/>
            <person name="Lipzen A."/>
            <person name="Yoshinaga Y."/>
            <person name="Schmutz J."/>
            <person name="Saski C."/>
            <person name="Vermerris W."/>
            <person name="Kresovich S."/>
        </authorList>
    </citation>
    <scope>NUCLEOTIDE SEQUENCE</scope>
</reference>
<dbReference type="EMBL" id="CM027682">
    <property type="protein sequence ID" value="KAG0537156.1"/>
    <property type="molecule type" value="Genomic_DNA"/>
</dbReference>